<comment type="caution">
    <text evidence="1">The sequence shown here is derived from an EMBL/GenBank/DDBJ whole genome shotgun (WGS) entry which is preliminary data.</text>
</comment>
<evidence type="ECO:0008006" key="3">
    <source>
        <dbReference type="Google" id="ProtNLM"/>
    </source>
</evidence>
<gene>
    <name evidence="1" type="ORF">C1Y40_01553</name>
</gene>
<evidence type="ECO:0000313" key="1">
    <source>
        <dbReference type="EMBL" id="PQM48242.1"/>
    </source>
</evidence>
<reference evidence="1 2" key="1">
    <citation type="journal article" date="2017" name="Int. J. Syst. Evol. Microbiol.">
        <title>Mycobacterium talmoniae sp. nov., a slowly growing mycobacterium isolated from human respiratory samples.</title>
        <authorList>
            <person name="Davidson R.M."/>
            <person name="DeGroote M.A."/>
            <person name="Marola J.L."/>
            <person name="Buss S."/>
            <person name="Jones V."/>
            <person name="McNeil M.R."/>
            <person name="Freifeld A.G."/>
            <person name="Elaine Epperson L."/>
            <person name="Hasan N.A."/>
            <person name="Jackson M."/>
            <person name="Iwen P.C."/>
            <person name="Salfinger M."/>
            <person name="Strong M."/>
        </authorList>
    </citation>
    <scope>NUCLEOTIDE SEQUENCE [LARGE SCALE GENOMIC DNA]</scope>
    <source>
        <strain evidence="1 2">ATCC BAA-2683</strain>
    </source>
</reference>
<proteinExistence type="predicted"/>
<name>A0A2S8BNJ1_9MYCO</name>
<evidence type="ECO:0000313" key="2">
    <source>
        <dbReference type="Proteomes" id="UP000238296"/>
    </source>
</evidence>
<sequence length="93" mass="10312">MHGGGDADELDRLIARLGQLRQEEEVARTRPFEIHVISLDGFTVDGVKRLEDKGVTDVIVGFRVPYIIGPDTQPLADKIANLERFADQVIAKV</sequence>
<accession>A0A2S8BNJ1</accession>
<dbReference type="Proteomes" id="UP000238296">
    <property type="component" value="Unassembled WGS sequence"/>
</dbReference>
<organism evidence="1 2">
    <name type="scientific">Mycobacterium talmoniae</name>
    <dbReference type="NCBI Taxonomy" id="1858794"/>
    <lineage>
        <taxon>Bacteria</taxon>
        <taxon>Bacillati</taxon>
        <taxon>Actinomycetota</taxon>
        <taxon>Actinomycetes</taxon>
        <taxon>Mycobacteriales</taxon>
        <taxon>Mycobacteriaceae</taxon>
        <taxon>Mycobacterium</taxon>
    </lineage>
</organism>
<dbReference type="AlphaFoldDB" id="A0A2S8BNJ1"/>
<protein>
    <recommendedName>
        <fullName evidence="3">Oxidoreductase</fullName>
    </recommendedName>
</protein>
<dbReference type="EMBL" id="PPEA01000217">
    <property type="protein sequence ID" value="PQM48242.1"/>
    <property type="molecule type" value="Genomic_DNA"/>
</dbReference>